<feature type="coiled-coil region" evidence="1">
    <location>
        <begin position="114"/>
        <end position="242"/>
    </location>
</feature>
<comment type="caution">
    <text evidence="3">The sequence shown here is derived from an EMBL/GenBank/DDBJ whole genome shotgun (WGS) entry which is preliminary data.</text>
</comment>
<dbReference type="OrthoDB" id="6622877at2759"/>
<keyword evidence="4" id="KW-1185">Reference proteome</keyword>
<evidence type="ECO:0000256" key="2">
    <source>
        <dbReference type="SAM" id="MobiDB-lite"/>
    </source>
</evidence>
<accession>A0A8S1SV26</accession>
<sequence length="670" mass="78715">MSMHSKNNGSQISLFQSPSRIIKDVQEVSKESAAKKVLERKIHELELKLKQQENVIQRQQTQLEESNQETQQIRRQFEDARNDVRQMRLLGEKKDQQIGMLLEENDKVVQLLEVQRSNQGVDNAANTIQQLEQEVRDRFAREKKLSEEIQQQKLKIHQIEDQLKDKNHLIEDLRDQLSHQEKQCQADTSLGVLANKRRTEIEILTLQNSELTSQIQNLQSKIQLLLEENSNLQKAIAIEKNKENEIKVHSEDKFEEKIKIINDNHQKEMSKLIEQHKIEIQVKKDIIDNLKANLNQYSSKKSQLDELQTIRNSIPKKVSGVSISQSPQGQTKDLQQEYEKLLKKNNQLSEQNFLLQQMKRKDEIINKDKLQQLEKANQKLLETQSINEAKIEELQQKLKQLPTRLREKSIDDLKLRTEQTKLTELDNKVKKLQEKIDQLNVEIKEKNQKINQLQEQVKQAIYEKDNAIQQNKLECAQEVKQVQDQMKMELQNQQKQFNEAQKPYQDQMKTQSIEQQKLKSQAQRYQNEIKTLENRIANLLIENEQIKTQMEKLKVASENLVKDKQGQEMKIQENLREIEVWKDKYVKSVQNCEKQNERAEKEVAKSEGLKVEINQLNEQLEQIIEQNSTLEEQLSKAQQESRNLRNQLIDGVRKESGSGNKSNGFAKHKA</sequence>
<dbReference type="EMBL" id="CAJJDP010000014">
    <property type="protein sequence ID" value="CAD8143246.1"/>
    <property type="molecule type" value="Genomic_DNA"/>
</dbReference>
<name>A0A8S1SV26_PAROT</name>
<organism evidence="3 4">
    <name type="scientific">Paramecium octaurelia</name>
    <dbReference type="NCBI Taxonomy" id="43137"/>
    <lineage>
        <taxon>Eukaryota</taxon>
        <taxon>Sar</taxon>
        <taxon>Alveolata</taxon>
        <taxon>Ciliophora</taxon>
        <taxon>Intramacronucleata</taxon>
        <taxon>Oligohymenophorea</taxon>
        <taxon>Peniculida</taxon>
        <taxon>Parameciidae</taxon>
        <taxon>Paramecium</taxon>
    </lineage>
</organism>
<dbReference type="Proteomes" id="UP000683925">
    <property type="component" value="Unassembled WGS sequence"/>
</dbReference>
<reference evidence="3" key="1">
    <citation type="submission" date="2021-01" db="EMBL/GenBank/DDBJ databases">
        <authorList>
            <consortium name="Genoscope - CEA"/>
            <person name="William W."/>
        </authorList>
    </citation>
    <scope>NUCLEOTIDE SEQUENCE</scope>
</reference>
<gene>
    <name evidence="3" type="ORF">POCTA_138.1.T0140406</name>
</gene>
<dbReference type="AlphaFoldDB" id="A0A8S1SV26"/>
<evidence type="ECO:0000256" key="1">
    <source>
        <dbReference type="SAM" id="Coils"/>
    </source>
</evidence>
<evidence type="ECO:0000313" key="3">
    <source>
        <dbReference type="EMBL" id="CAD8143246.1"/>
    </source>
</evidence>
<evidence type="ECO:0000313" key="4">
    <source>
        <dbReference type="Proteomes" id="UP000683925"/>
    </source>
</evidence>
<feature type="coiled-coil region" evidence="1">
    <location>
        <begin position="273"/>
        <end position="307"/>
    </location>
</feature>
<feature type="coiled-coil region" evidence="1">
    <location>
        <begin position="28"/>
        <end position="83"/>
    </location>
</feature>
<dbReference type="OMA" id="AQAEHEC"/>
<feature type="region of interest" description="Disordered" evidence="2">
    <location>
        <begin position="633"/>
        <end position="670"/>
    </location>
</feature>
<proteinExistence type="predicted"/>
<keyword evidence="1" id="KW-0175">Coiled coil</keyword>
<protein>
    <submittedName>
        <fullName evidence="3">Uncharacterized protein</fullName>
    </submittedName>
</protein>
<feature type="compositionally biased region" description="Polar residues" evidence="2">
    <location>
        <begin position="633"/>
        <end position="646"/>
    </location>
</feature>